<feature type="transmembrane region" description="Helical" evidence="7">
    <location>
        <begin position="46"/>
        <end position="66"/>
    </location>
</feature>
<reference evidence="9" key="2">
    <citation type="submission" date="2023-05" db="EMBL/GenBank/DDBJ databases">
        <authorList>
            <consortium name="Lawrence Berkeley National Laboratory"/>
            <person name="Steindorff A."/>
            <person name="Hensen N."/>
            <person name="Bonometti L."/>
            <person name="Westerberg I."/>
            <person name="Brannstrom I.O."/>
            <person name="Guillou S."/>
            <person name="Cros-Aarteil S."/>
            <person name="Calhoun S."/>
            <person name="Haridas S."/>
            <person name="Kuo A."/>
            <person name="Mondo S."/>
            <person name="Pangilinan J."/>
            <person name="Riley R."/>
            <person name="Labutti K."/>
            <person name="Andreopoulos B."/>
            <person name="Lipzen A."/>
            <person name="Chen C."/>
            <person name="Yanf M."/>
            <person name="Daum C."/>
            <person name="Ng V."/>
            <person name="Clum A."/>
            <person name="Ohm R."/>
            <person name="Martin F."/>
            <person name="Silar P."/>
            <person name="Natvig D."/>
            <person name="Lalanne C."/>
            <person name="Gautier V."/>
            <person name="Ament-Velasquez S.L."/>
            <person name="Kruys A."/>
            <person name="Hutchinson M.I."/>
            <person name="Powell A.J."/>
            <person name="Barry K."/>
            <person name="Miller A.N."/>
            <person name="Grigoriev I.V."/>
            <person name="Debuchy R."/>
            <person name="Gladieux P."/>
            <person name="Thoren M.H."/>
            <person name="Johannesson H."/>
        </authorList>
    </citation>
    <scope>NUCLEOTIDE SEQUENCE</scope>
    <source>
        <strain evidence="9">PSN293</strain>
    </source>
</reference>
<feature type="transmembrane region" description="Helical" evidence="7">
    <location>
        <begin position="139"/>
        <end position="163"/>
    </location>
</feature>
<accession>A0AAN7B218</accession>
<dbReference type="PANTHER" id="PTHR23501:SF199">
    <property type="entry name" value="MFS EFFLUX TRANSPORTER INPD-RELATED"/>
    <property type="match status" value="1"/>
</dbReference>
<feature type="domain" description="Major facilitator superfamily (MFS) profile" evidence="8">
    <location>
        <begin position="49"/>
        <end position="541"/>
    </location>
</feature>
<sequence>MDVPDPDAGPDNRQPAVATRISESRPDTNKEPADTADDAFLASWRLVAVIGSLCLGILLFGLDINIIGTAIPQITTEFGSLASVSWYGSAYLLTLTAFQPLFGNLYKYFNAKVVFLVSLVLFEVGSAVCATAPRSEILIFGRAFLGFGAAGLLQGALAIIGYVVRLDRVPLFQGIVISSFGVSVCIGPVIGGALTQYATWRWCFWINIPVGFCSIVVVLLCVPLEQSSNKTNRSLSPANKLRHIDVIGTILFIGAICSLLLVLTWGGTTYAWSDPRCIGLFVSFGFLTSSFSYWMWRKKELAFIPLRVLGQRSICMGTLAIFGIGLASQVYAYYLPVFFQSAQGVSTTESGARFIALVAPQIVSLVVVGAFVSKWGHYVPFMISGIVIAAVGAGLLTTLDTTTPAAQWAAFLVITGIGIGMAQQLPYTAVQAVLDAEDVATGNAITVFSYQLGGALGLAIGQSLLLPELRKAVSELAGAIPPDLVMAVGPTGLDKLAPEPAILSALRQAYAQSVRPPLILAVAAVCFAFAPSCMMEWRNIKKVAAERVRLEKEGKDAVEMAETTGPEV</sequence>
<feature type="transmembrane region" description="Helical" evidence="7">
    <location>
        <begin position="439"/>
        <end position="460"/>
    </location>
</feature>
<evidence type="ECO:0000256" key="1">
    <source>
        <dbReference type="ARBA" id="ARBA00004141"/>
    </source>
</evidence>
<dbReference type="FunFam" id="1.20.1250.20:FF:000196">
    <property type="entry name" value="MFS toxin efflux pump (AflT)"/>
    <property type="match status" value="1"/>
</dbReference>
<evidence type="ECO:0000259" key="8">
    <source>
        <dbReference type="PROSITE" id="PS50850"/>
    </source>
</evidence>
<dbReference type="CDD" id="cd17502">
    <property type="entry name" value="MFS_Azr1_MDR_like"/>
    <property type="match status" value="1"/>
</dbReference>
<keyword evidence="3 7" id="KW-0812">Transmembrane</keyword>
<feature type="transmembrane region" description="Helical" evidence="7">
    <location>
        <begin position="244"/>
        <end position="266"/>
    </location>
</feature>
<feature type="transmembrane region" description="Helical" evidence="7">
    <location>
        <begin position="405"/>
        <end position="427"/>
    </location>
</feature>
<feature type="transmembrane region" description="Helical" evidence="7">
    <location>
        <begin position="379"/>
        <end position="399"/>
    </location>
</feature>
<name>A0AAN7B218_9PEZI</name>
<keyword evidence="4 7" id="KW-1133">Transmembrane helix</keyword>
<feature type="region of interest" description="Disordered" evidence="6">
    <location>
        <begin position="1"/>
        <end position="33"/>
    </location>
</feature>
<gene>
    <name evidence="9" type="ORF">QBC37DRAFT_429726</name>
</gene>
<feature type="transmembrane region" description="Helical" evidence="7">
    <location>
        <begin position="354"/>
        <end position="372"/>
    </location>
</feature>
<dbReference type="InterPro" id="IPR011701">
    <property type="entry name" value="MFS"/>
</dbReference>
<feature type="transmembrane region" description="Helical" evidence="7">
    <location>
        <begin position="278"/>
        <end position="296"/>
    </location>
</feature>
<dbReference type="SUPFAM" id="SSF103473">
    <property type="entry name" value="MFS general substrate transporter"/>
    <property type="match status" value="1"/>
</dbReference>
<keyword evidence="5 7" id="KW-0472">Membrane</keyword>
<protein>
    <submittedName>
        <fullName evidence="9">Major facilitator superfamily domain-containing protein</fullName>
    </submittedName>
</protein>
<dbReference type="PANTHER" id="PTHR23501">
    <property type="entry name" value="MAJOR FACILITATOR SUPERFAMILY"/>
    <property type="match status" value="1"/>
</dbReference>
<evidence type="ECO:0000256" key="4">
    <source>
        <dbReference type="ARBA" id="ARBA00022989"/>
    </source>
</evidence>
<feature type="transmembrane region" description="Helical" evidence="7">
    <location>
        <begin position="86"/>
        <end position="106"/>
    </location>
</feature>
<evidence type="ECO:0000256" key="3">
    <source>
        <dbReference type="ARBA" id="ARBA00022692"/>
    </source>
</evidence>
<comment type="caution">
    <text evidence="9">The sequence shown here is derived from an EMBL/GenBank/DDBJ whole genome shotgun (WGS) entry which is preliminary data.</text>
</comment>
<evidence type="ECO:0000313" key="9">
    <source>
        <dbReference type="EMBL" id="KAK4209841.1"/>
    </source>
</evidence>
<dbReference type="EMBL" id="MU858192">
    <property type="protein sequence ID" value="KAK4209841.1"/>
    <property type="molecule type" value="Genomic_DNA"/>
</dbReference>
<evidence type="ECO:0000256" key="7">
    <source>
        <dbReference type="SAM" id="Phobius"/>
    </source>
</evidence>
<dbReference type="InterPro" id="IPR020846">
    <property type="entry name" value="MFS_dom"/>
</dbReference>
<dbReference type="InterPro" id="IPR036259">
    <property type="entry name" value="MFS_trans_sf"/>
</dbReference>
<comment type="subcellular location">
    <subcellularLocation>
        <location evidence="1">Membrane</location>
        <topology evidence="1">Multi-pass membrane protein</topology>
    </subcellularLocation>
</comment>
<dbReference type="Proteomes" id="UP001301769">
    <property type="component" value="Unassembled WGS sequence"/>
</dbReference>
<dbReference type="Gene3D" id="1.20.1720.10">
    <property type="entry name" value="Multidrug resistance protein D"/>
    <property type="match status" value="1"/>
</dbReference>
<dbReference type="GO" id="GO:0022857">
    <property type="term" value="F:transmembrane transporter activity"/>
    <property type="evidence" value="ECO:0007669"/>
    <property type="project" value="InterPro"/>
</dbReference>
<feature type="compositionally biased region" description="Basic and acidic residues" evidence="6">
    <location>
        <begin position="22"/>
        <end position="33"/>
    </location>
</feature>
<keyword evidence="2" id="KW-0813">Transport</keyword>
<organism evidence="9 10">
    <name type="scientific">Rhypophila decipiens</name>
    <dbReference type="NCBI Taxonomy" id="261697"/>
    <lineage>
        <taxon>Eukaryota</taxon>
        <taxon>Fungi</taxon>
        <taxon>Dikarya</taxon>
        <taxon>Ascomycota</taxon>
        <taxon>Pezizomycotina</taxon>
        <taxon>Sordariomycetes</taxon>
        <taxon>Sordariomycetidae</taxon>
        <taxon>Sordariales</taxon>
        <taxon>Naviculisporaceae</taxon>
        <taxon>Rhypophila</taxon>
    </lineage>
</organism>
<dbReference type="PROSITE" id="PS50850">
    <property type="entry name" value="MFS"/>
    <property type="match status" value="1"/>
</dbReference>
<feature type="transmembrane region" description="Helical" evidence="7">
    <location>
        <begin position="175"/>
        <end position="198"/>
    </location>
</feature>
<keyword evidence="10" id="KW-1185">Reference proteome</keyword>
<dbReference type="GO" id="GO:0005886">
    <property type="term" value="C:plasma membrane"/>
    <property type="evidence" value="ECO:0007669"/>
    <property type="project" value="TreeGrafter"/>
</dbReference>
<dbReference type="Gene3D" id="1.20.1250.20">
    <property type="entry name" value="MFS general substrate transporter like domains"/>
    <property type="match status" value="1"/>
</dbReference>
<feature type="transmembrane region" description="Helical" evidence="7">
    <location>
        <begin position="113"/>
        <end position="133"/>
    </location>
</feature>
<dbReference type="Pfam" id="PF07690">
    <property type="entry name" value="MFS_1"/>
    <property type="match status" value="1"/>
</dbReference>
<evidence type="ECO:0000256" key="5">
    <source>
        <dbReference type="ARBA" id="ARBA00023136"/>
    </source>
</evidence>
<evidence type="ECO:0000256" key="6">
    <source>
        <dbReference type="SAM" id="MobiDB-lite"/>
    </source>
</evidence>
<reference evidence="9" key="1">
    <citation type="journal article" date="2023" name="Mol. Phylogenet. Evol.">
        <title>Genome-scale phylogeny and comparative genomics of the fungal order Sordariales.</title>
        <authorList>
            <person name="Hensen N."/>
            <person name="Bonometti L."/>
            <person name="Westerberg I."/>
            <person name="Brannstrom I.O."/>
            <person name="Guillou S."/>
            <person name="Cros-Aarteil S."/>
            <person name="Calhoun S."/>
            <person name="Haridas S."/>
            <person name="Kuo A."/>
            <person name="Mondo S."/>
            <person name="Pangilinan J."/>
            <person name="Riley R."/>
            <person name="LaButti K."/>
            <person name="Andreopoulos B."/>
            <person name="Lipzen A."/>
            <person name="Chen C."/>
            <person name="Yan M."/>
            <person name="Daum C."/>
            <person name="Ng V."/>
            <person name="Clum A."/>
            <person name="Steindorff A."/>
            <person name="Ohm R.A."/>
            <person name="Martin F."/>
            <person name="Silar P."/>
            <person name="Natvig D.O."/>
            <person name="Lalanne C."/>
            <person name="Gautier V."/>
            <person name="Ament-Velasquez S.L."/>
            <person name="Kruys A."/>
            <person name="Hutchinson M.I."/>
            <person name="Powell A.J."/>
            <person name="Barry K."/>
            <person name="Miller A.N."/>
            <person name="Grigoriev I.V."/>
            <person name="Debuchy R."/>
            <person name="Gladieux P."/>
            <person name="Hiltunen Thoren M."/>
            <person name="Johannesson H."/>
        </authorList>
    </citation>
    <scope>NUCLEOTIDE SEQUENCE</scope>
    <source>
        <strain evidence="9">PSN293</strain>
    </source>
</reference>
<feature type="transmembrane region" description="Helical" evidence="7">
    <location>
        <begin position="204"/>
        <end position="224"/>
    </location>
</feature>
<feature type="transmembrane region" description="Helical" evidence="7">
    <location>
        <begin position="316"/>
        <end position="334"/>
    </location>
</feature>
<proteinExistence type="predicted"/>
<evidence type="ECO:0000256" key="2">
    <source>
        <dbReference type="ARBA" id="ARBA00022448"/>
    </source>
</evidence>
<evidence type="ECO:0000313" key="10">
    <source>
        <dbReference type="Proteomes" id="UP001301769"/>
    </source>
</evidence>
<dbReference type="AlphaFoldDB" id="A0AAN7B218"/>